<organism evidence="1 2">
    <name type="scientific">Flavobacterium luteum</name>
    <dbReference type="NCBI Taxonomy" id="2026654"/>
    <lineage>
        <taxon>Bacteria</taxon>
        <taxon>Pseudomonadati</taxon>
        <taxon>Bacteroidota</taxon>
        <taxon>Flavobacteriia</taxon>
        <taxon>Flavobacteriales</taxon>
        <taxon>Flavobacteriaceae</taxon>
        <taxon>Flavobacterium</taxon>
    </lineage>
</organism>
<dbReference type="OrthoDB" id="1114031at2"/>
<accession>A0A7J5AGS2</accession>
<dbReference type="Proteomes" id="UP000490922">
    <property type="component" value="Unassembled WGS sequence"/>
</dbReference>
<evidence type="ECO:0000313" key="1">
    <source>
        <dbReference type="EMBL" id="KAB1156710.1"/>
    </source>
</evidence>
<dbReference type="PROSITE" id="PS51257">
    <property type="entry name" value="PROKAR_LIPOPROTEIN"/>
    <property type="match status" value="1"/>
</dbReference>
<evidence type="ECO:0008006" key="3">
    <source>
        <dbReference type="Google" id="ProtNLM"/>
    </source>
</evidence>
<gene>
    <name evidence="1" type="ORF">F6464_04985</name>
</gene>
<dbReference type="AlphaFoldDB" id="A0A7J5AGS2"/>
<sequence>MKSKIVMLAMISFLLIISCDKEEKTSVVSGSDIESDTKIDAISDDVLQIVESQSNDVVASAGRTNSNSGSFLTNCATVNTVVDGDSRTRTVDFGTTNCTLYNGNLVRGKIIINFINDFDALTRTINYTFENFYHNDRQVAGSRTVVKTILQNGNRQATINLNMTVTYPNGNIYTRVGERVREFTEGYGTTILTDNVFSITGNWKTTLPNGTLHSTTITKPLIVKWSCPNIVSGTISIVRTGAPWILDYGNGECDNKATLTINGETQNFTLRN</sequence>
<protein>
    <recommendedName>
        <fullName evidence="3">Lipoprotein</fullName>
    </recommendedName>
</protein>
<keyword evidence="2" id="KW-1185">Reference proteome</keyword>
<comment type="caution">
    <text evidence="1">The sequence shown here is derived from an EMBL/GenBank/DDBJ whole genome shotgun (WGS) entry which is preliminary data.</text>
</comment>
<dbReference type="EMBL" id="WAEM01000002">
    <property type="protein sequence ID" value="KAB1156710.1"/>
    <property type="molecule type" value="Genomic_DNA"/>
</dbReference>
<reference evidence="1 2" key="1">
    <citation type="submission" date="2019-09" db="EMBL/GenBank/DDBJ databases">
        <title>Flavobacterium sp. nov., isolated from glacier ice.</title>
        <authorList>
            <person name="Liu Q."/>
        </authorList>
    </citation>
    <scope>NUCLEOTIDE SEQUENCE [LARGE SCALE GENOMIC DNA]</scope>
    <source>
        <strain evidence="1 2">NBRC 112527</strain>
    </source>
</reference>
<name>A0A7J5AGS2_9FLAO</name>
<proteinExistence type="predicted"/>
<evidence type="ECO:0000313" key="2">
    <source>
        <dbReference type="Proteomes" id="UP000490922"/>
    </source>
</evidence>
<dbReference type="RefSeq" id="WP_151106704.1">
    <property type="nucleotide sequence ID" value="NZ_WAEM01000002.1"/>
</dbReference>